<evidence type="ECO:0000259" key="7">
    <source>
        <dbReference type="PROSITE" id="PS51196"/>
    </source>
</evidence>
<dbReference type="InterPro" id="IPR011115">
    <property type="entry name" value="SecA_DEAD"/>
</dbReference>
<keyword evidence="9" id="KW-1185">Reference proteome</keyword>
<feature type="compositionally biased region" description="Gly residues" evidence="5">
    <location>
        <begin position="441"/>
        <end position="450"/>
    </location>
</feature>
<dbReference type="InterPro" id="IPR000185">
    <property type="entry name" value="SecA"/>
</dbReference>
<dbReference type="SUPFAM" id="SSF81767">
    <property type="entry name" value="Pre-protein crosslinking domain of SecA"/>
    <property type="match status" value="1"/>
</dbReference>
<dbReference type="Gene3D" id="3.90.1440.10">
    <property type="entry name" value="SecA, preprotein cross-linking domain"/>
    <property type="match status" value="1"/>
</dbReference>
<accession>A0A165A093</accession>
<dbReference type="GO" id="GO:0006605">
    <property type="term" value="P:protein targeting"/>
    <property type="evidence" value="ECO:0007669"/>
    <property type="project" value="InterPro"/>
</dbReference>
<feature type="coiled-coil region" evidence="4">
    <location>
        <begin position="1353"/>
        <end position="1384"/>
    </location>
</feature>
<keyword evidence="3" id="KW-0811">Translocation</keyword>
<dbReference type="GO" id="GO:0017038">
    <property type="term" value="P:protein import"/>
    <property type="evidence" value="ECO:0007669"/>
    <property type="project" value="InterPro"/>
</dbReference>
<dbReference type="PANTHER" id="PTHR30612:SF0">
    <property type="entry name" value="CHLOROPLAST PROTEIN-TRANSPORTING ATPASE"/>
    <property type="match status" value="1"/>
</dbReference>
<evidence type="ECO:0000256" key="4">
    <source>
        <dbReference type="SAM" id="Coils"/>
    </source>
</evidence>
<comment type="caution">
    <text evidence="8">The sequence shown here is derived from an EMBL/GenBank/DDBJ whole genome shotgun (WGS) entry which is preliminary data.</text>
</comment>
<dbReference type="InterPro" id="IPR001650">
    <property type="entry name" value="Helicase_C-like"/>
</dbReference>
<dbReference type="EMBL" id="LRGB01000687">
    <property type="protein sequence ID" value="KZS17026.1"/>
    <property type="molecule type" value="Genomic_DNA"/>
</dbReference>
<keyword evidence="4" id="KW-0175">Coiled coil</keyword>
<feature type="domain" description="SecA family profile" evidence="7">
    <location>
        <begin position="1327"/>
        <end position="2007"/>
    </location>
</feature>
<reference evidence="8 9" key="1">
    <citation type="submission" date="2016-03" db="EMBL/GenBank/DDBJ databases">
        <title>EvidentialGene: Evidence-directed Construction of Genes on Genomes.</title>
        <authorList>
            <person name="Gilbert D.G."/>
            <person name="Choi J.-H."/>
            <person name="Mockaitis K."/>
            <person name="Colbourne J."/>
            <person name="Pfrender M."/>
        </authorList>
    </citation>
    <scope>NUCLEOTIDE SEQUENCE [LARGE SCALE GENOMIC DNA]</scope>
    <source>
        <strain evidence="8 9">Xinb3</strain>
        <tissue evidence="8">Complete organism</tissue>
    </source>
</reference>
<protein>
    <submittedName>
        <fullName evidence="8">Uncharacterized protein</fullName>
    </submittedName>
</protein>
<evidence type="ECO:0000256" key="2">
    <source>
        <dbReference type="ARBA" id="ARBA00022927"/>
    </source>
</evidence>
<keyword evidence="2" id="KW-0813">Transport</keyword>
<sequence>MQFPTMLDEENATMSFNVPTPKSLNNNDEVTEQIRNWIQLDVGSKFHENAVKHIELVVKRQLSCLETTLVERQYVKVVLEMWLRKSLQNAVNYLNDQTIDFSVKMPKILKELNSINSFEGIGLKLKEGTCQLKDLSGEDRQYITLIIDQIDLFKNTPRFAALVGSYFQQFKAFCIGKVFSRCLDDIAKDQIDSKKNCEVILALNALLEVAGEDVRNQIILETNLVENDFTDLNNENGQELIHKMLEIFASCRDATENESLERLDRLKTEKAWAPKLQVLVKETCKTFLLPKTTIEVKDEYGRKIIFIKGAFVFVSKMIEEMKRLKEKYPELQEIQIVGLSSVHVDCHLENETWHGTNVGIVTDKIVVDYEVCRKCQQNNAQAKEETTMRNATSDVANNFSVCWDVSGVNGEPGQPGKSGGNVNIICNEIIDAERWKIISDGGKGGDGQNGSNGESKSDGRPRKWSKECFKKFFPSMSTFDNGEQTTDIAPEDTVKTVLTNLMDLLPVENRTYGKDIRPDYRGTFFIEGTAKDGSKISLSFYQSKTKRHTLIFCQGSNIGQGGYGGTITFEFIAGKDSFAIESRVPVVGKDDRRPRAVRMGVYEAMGYDGEMGTPVGDVAFIHSLNTTKASANENLTGRYIGFENNVSLRMERNPTKPTRQQNDPENYYTKLSKEQYASIVYRRLPAYGQVQPLHSTVVNATKKKVIVRQSLAQHVFQVDERKQMLKCLQERLFSNWEKEKFADNVDLLVSQMRDKETQLHQLMSQCSRGLDNVGSVRFVKSAKTNWNLKSDMISVSDTSHSLSGRRSVGRRPVDFRKKPPVDVRCLDMLATMSGVNSAIHSIFGQMNSNGMYICDDVIIAWLRTSLATFIRKKENRAKVSGFIKQFVLRVQKSDVLDCPVANDVKVAYFKFRRTNSGQSEFNWQSATEFEDLYEEYAKFVEKPSNPVESAELEMLAIIEDRTIHVYTDQSSSFKYKESLNLDDWVFMHYYVLHKENGEFQRVEQNKIIEDFCMIYDDDLFECPPIQSKYFCKFLDSLEKHGANQQVIASMKRLNPENGDTPDKLFRLLLKHCRRNDENPDDSDVKLFVNLYSIDLCWLAEWIEEHNSRNLSPIFYLNIVKAGLPVDWIRDFLMLEICDRFTEDDSDVRTIRSIKDCVKDIVNGMPSLVPLLRKLIATSDSCSALQPQNLLRLLELIAKDLKQGDGITSQQLPELQLLPLSDWFYHLKSKRWERRINLLSISDLNTEKENKKLKKEAVYLLLELESQNDEDHCDKLLKEVKELKTAVILLQDALHSKATPSQEYDERNIDDIIEKMKIDVPQDNESDINKSYHTSLAAVEKNVKDSKSMSDQMKKSDEQEYKLSEERIKKLIKQLQKNGLELNDESVVDFVYVYDYAVQKTCKKKGDKQTFQLRDTQRVTIMALLLKSEKKITLTQVSTGEGKSLIVTGVAIAFALCRNKEKKNKKIDVITSNDVLAHRDSATSVADGGLRDLYEYFNVSVANNCSQWVDERALAYNAAVVYGQLANFQRDYLLDTFYGHNIRGDRTMDLIVIDEVDCMLLDRGNNVLYLSHDIPGMEMLESLYVFIWEKIRSSSIDSDKLAVQELVKSAVLHDLYGVISKDDLESISDFLKDKPSEKNALWDHLIETKVINSQGHLLIEGNIENIKFKPQMDPKIRFYLRSVAKRERNIQIPTHLMSFVELHIDTWINNAMKALELQRDEDYVVDQDRTDTSPDLNPQVIIIDKDTGIDQISSQWDGALHQFIQLKEGCKLTSQSLKASFVVNSIYIQTYVKVAGVSGTLGSKTEQLFMQNKYESCQFVIPTAFKKRFHLKPTQVFKSKAHWLHAIVKEARQIIPPGHKNKARSIVIFCQSIQNVNIVHSYLKNAVKSELNDNHIHCYTRDYEKFAFEGKSLEVGHVIIATNLAGRGTDIKISEQLKENGGLHICLTFLPKNERIEEQAMGRSARNGAPGSGVFLLYEESSSGKKWGSEKWFSMKEERHWKERLRISCLEDEFDSMEMDRSFFEELLDYYTELKRELKSQKREDQEIKTLSDSVLDKWALWLDQSGDPISMTCFYFVDFLGKFPAGLGLPEFKRTDTNWMTPIRSLAMAKHLAVQKSSQSQSTAVEILNRVIASKDGSLYPAAHYYLAFILFEEDFEDNKNKFIQILQTCETILNNHINMHLSFYRKVAHAAPEQTPSFCVVDAYKQQKNNMSLLLSL</sequence>
<dbReference type="SUPFAM" id="SSF52540">
    <property type="entry name" value="P-loop containing nucleoside triphosphate hydrolases"/>
    <property type="match status" value="2"/>
</dbReference>
<dbReference type="Pfam" id="PF07517">
    <property type="entry name" value="SecA_DEAD"/>
    <property type="match status" value="1"/>
</dbReference>
<dbReference type="STRING" id="35525.A0A165A093"/>
<dbReference type="FunFam" id="3.90.1440.10:FF:000007">
    <property type="entry name" value="Uncharacterized protein"/>
    <property type="match status" value="1"/>
</dbReference>
<dbReference type="Proteomes" id="UP000076858">
    <property type="component" value="Unassembled WGS sequence"/>
</dbReference>
<evidence type="ECO:0000313" key="9">
    <source>
        <dbReference type="Proteomes" id="UP000076858"/>
    </source>
</evidence>
<name>A0A165A093_9CRUS</name>
<keyword evidence="1" id="KW-0963">Cytoplasm</keyword>
<feature type="domain" description="Helicase C-terminal" evidence="6">
    <location>
        <begin position="1849"/>
        <end position="2021"/>
    </location>
</feature>
<dbReference type="InterPro" id="IPR036670">
    <property type="entry name" value="SecA_X-link_sf"/>
</dbReference>
<dbReference type="OrthoDB" id="6358317at2759"/>
<evidence type="ECO:0000256" key="3">
    <source>
        <dbReference type="ARBA" id="ARBA00023010"/>
    </source>
</evidence>
<feature type="coiled-coil region" evidence="4">
    <location>
        <begin position="1249"/>
        <end position="1292"/>
    </location>
</feature>
<dbReference type="Gene3D" id="3.40.50.300">
    <property type="entry name" value="P-loop containing nucleotide triphosphate hydrolases"/>
    <property type="match status" value="2"/>
</dbReference>
<evidence type="ECO:0000256" key="5">
    <source>
        <dbReference type="SAM" id="MobiDB-lite"/>
    </source>
</evidence>
<keyword evidence="2" id="KW-0653">Protein transport</keyword>
<dbReference type="PROSITE" id="PS51194">
    <property type="entry name" value="HELICASE_CTER"/>
    <property type="match status" value="1"/>
</dbReference>
<feature type="coiled-coil region" evidence="4">
    <location>
        <begin position="2023"/>
        <end position="2050"/>
    </location>
</feature>
<dbReference type="InterPro" id="IPR027417">
    <property type="entry name" value="P-loop_NTPase"/>
</dbReference>
<proteinExistence type="predicted"/>
<organism evidence="8 9">
    <name type="scientific">Daphnia magna</name>
    <dbReference type="NCBI Taxonomy" id="35525"/>
    <lineage>
        <taxon>Eukaryota</taxon>
        <taxon>Metazoa</taxon>
        <taxon>Ecdysozoa</taxon>
        <taxon>Arthropoda</taxon>
        <taxon>Crustacea</taxon>
        <taxon>Branchiopoda</taxon>
        <taxon>Diplostraca</taxon>
        <taxon>Cladocera</taxon>
        <taxon>Anomopoda</taxon>
        <taxon>Daphniidae</taxon>
        <taxon>Daphnia</taxon>
    </lineage>
</organism>
<dbReference type="GO" id="GO:0016020">
    <property type="term" value="C:membrane"/>
    <property type="evidence" value="ECO:0007669"/>
    <property type="project" value="InterPro"/>
</dbReference>
<dbReference type="SMART" id="SM00957">
    <property type="entry name" value="SecA_DEAD"/>
    <property type="match status" value="1"/>
</dbReference>
<dbReference type="PANTHER" id="PTHR30612">
    <property type="entry name" value="SECA INNER MEMBRANE COMPONENT OF SEC PROTEIN SECRETION SYSTEM"/>
    <property type="match status" value="1"/>
</dbReference>
<dbReference type="GO" id="GO:0006886">
    <property type="term" value="P:intracellular protein transport"/>
    <property type="evidence" value="ECO:0007669"/>
    <property type="project" value="InterPro"/>
</dbReference>
<gene>
    <name evidence="8" type="ORF">APZ42_017651</name>
</gene>
<dbReference type="InterPro" id="IPR014018">
    <property type="entry name" value="SecA_motor_DEAD"/>
</dbReference>
<dbReference type="GO" id="GO:0005524">
    <property type="term" value="F:ATP binding"/>
    <property type="evidence" value="ECO:0007669"/>
    <property type="project" value="UniProtKB-KW"/>
</dbReference>
<dbReference type="PROSITE" id="PS51196">
    <property type="entry name" value="SECA_MOTOR_DEAD"/>
    <property type="match status" value="1"/>
</dbReference>
<evidence type="ECO:0000313" key="8">
    <source>
        <dbReference type="EMBL" id="KZS17026.1"/>
    </source>
</evidence>
<evidence type="ECO:0000256" key="1">
    <source>
        <dbReference type="ARBA" id="ARBA00022490"/>
    </source>
</evidence>
<feature type="region of interest" description="Disordered" evidence="5">
    <location>
        <begin position="438"/>
        <end position="462"/>
    </location>
</feature>
<evidence type="ECO:0000259" key="6">
    <source>
        <dbReference type="PROSITE" id="PS51194"/>
    </source>
</evidence>